<dbReference type="AlphaFoldDB" id="A0A7I7P2B2"/>
<keyword evidence="3" id="KW-0732">Signal</keyword>
<evidence type="ECO:0000256" key="7">
    <source>
        <dbReference type="ARBA" id="ARBA00093787"/>
    </source>
</evidence>
<keyword evidence="5" id="KW-0281">Fimbrium</keyword>
<accession>A0A7I7P2B2</accession>
<evidence type="ECO:0000256" key="4">
    <source>
        <dbReference type="ARBA" id="ARBA00022889"/>
    </source>
</evidence>
<reference evidence="10 11" key="1">
    <citation type="journal article" date="2019" name="Emerg. Microbes Infect.">
        <title>Comprehensive subspecies identification of 175 nontuberculous mycobacteria species based on 7547 genomic profiles.</title>
        <authorList>
            <person name="Matsumoto Y."/>
            <person name="Kinjo T."/>
            <person name="Motooka D."/>
            <person name="Nabeya D."/>
            <person name="Jung N."/>
            <person name="Uechi K."/>
            <person name="Horii T."/>
            <person name="Iida T."/>
            <person name="Fujita J."/>
            <person name="Nakamura S."/>
        </authorList>
    </citation>
    <scope>NUCLEOTIDE SEQUENCE [LARGE SCALE GENOMIC DNA]</scope>
    <source>
        <strain evidence="10 11">JCM 16018</strain>
    </source>
</reference>
<evidence type="ECO:0000256" key="1">
    <source>
        <dbReference type="ARBA" id="ARBA00004561"/>
    </source>
</evidence>
<dbReference type="EMBL" id="AP022582">
    <property type="protein sequence ID" value="BBY02192.1"/>
    <property type="molecule type" value="Genomic_DNA"/>
</dbReference>
<gene>
    <name evidence="10" type="ORF">MSEO_26910</name>
</gene>
<evidence type="ECO:0000256" key="3">
    <source>
        <dbReference type="ARBA" id="ARBA00022729"/>
    </source>
</evidence>
<evidence type="ECO:0000256" key="6">
    <source>
        <dbReference type="ARBA" id="ARBA00093784"/>
    </source>
</evidence>
<evidence type="ECO:0000256" key="5">
    <source>
        <dbReference type="ARBA" id="ARBA00023263"/>
    </source>
</evidence>
<evidence type="ECO:0000256" key="8">
    <source>
        <dbReference type="ARBA" id="ARBA00093801"/>
    </source>
</evidence>
<keyword evidence="4" id="KW-0130">Cell adhesion</keyword>
<name>A0A7I7P2B2_9MYCO</name>
<evidence type="ECO:0000256" key="9">
    <source>
        <dbReference type="SAM" id="MobiDB-lite"/>
    </source>
</evidence>
<feature type="region of interest" description="Disordered" evidence="9">
    <location>
        <begin position="72"/>
        <end position="100"/>
    </location>
</feature>
<dbReference type="Proteomes" id="UP000466632">
    <property type="component" value="Chromosome"/>
</dbReference>
<evidence type="ECO:0000313" key="10">
    <source>
        <dbReference type="EMBL" id="BBY02192.1"/>
    </source>
</evidence>
<comment type="subcellular location">
    <subcellularLocation>
        <location evidence="1">Fimbrium</location>
    </subcellularLocation>
</comment>
<comment type="similarity">
    <text evidence="6">Belongs to the mycobacterial pilin family.</text>
</comment>
<dbReference type="KEGG" id="mseo:MSEO_26910"/>
<dbReference type="Pfam" id="PF26380">
    <property type="entry name" value="Pilin_Mycobact"/>
    <property type="match status" value="1"/>
</dbReference>
<evidence type="ECO:0000313" key="11">
    <source>
        <dbReference type="Proteomes" id="UP000466632"/>
    </source>
</evidence>
<organism evidence="10 11">
    <name type="scientific">Mycobacterium seoulense</name>
    <dbReference type="NCBI Taxonomy" id="386911"/>
    <lineage>
        <taxon>Bacteria</taxon>
        <taxon>Bacillati</taxon>
        <taxon>Actinomycetota</taxon>
        <taxon>Actinomycetes</taxon>
        <taxon>Mycobacteriales</taxon>
        <taxon>Mycobacteriaceae</taxon>
        <taxon>Mycobacterium</taxon>
    </lineage>
</organism>
<comment type="subunit">
    <text evidence="7">Forms a homomer composed of subunits assembled in a large structure.</text>
</comment>
<proteinExistence type="inferred from homology"/>
<dbReference type="InterPro" id="IPR058759">
    <property type="entry name" value="Pilin_mycobact"/>
</dbReference>
<keyword evidence="11" id="KW-1185">Reference proteome</keyword>
<sequence>MATVERARPWVRRVTGILVGCALALPGFGPAGGLAHAAPAPAPTSHWCPGGSWDPGWGRVYDWDWNQCHDWQGPAGQSFPAGAGPWGPPPVWAPPAPPPPPWAPGAQLMWNPTGAGNWGFWNNGIWTPA</sequence>
<evidence type="ECO:0000256" key="2">
    <source>
        <dbReference type="ARBA" id="ARBA00018586"/>
    </source>
</evidence>
<protein>
    <recommendedName>
        <fullName evidence="2">Pilin</fullName>
    </recommendedName>
    <alternativeName>
        <fullName evidence="8">Pili structural subunit</fullName>
    </alternativeName>
</protein>
<feature type="compositionally biased region" description="Pro residues" evidence="9">
    <location>
        <begin position="86"/>
        <end position="100"/>
    </location>
</feature>